<dbReference type="Gene3D" id="3.40.50.300">
    <property type="entry name" value="P-loop containing nucleotide triphosphate hydrolases"/>
    <property type="match status" value="1"/>
</dbReference>
<dbReference type="PRINTS" id="PR00364">
    <property type="entry name" value="DISEASERSIST"/>
</dbReference>
<dbReference type="SUPFAM" id="SSF52540">
    <property type="entry name" value="P-loop containing nucleoside triphosphate hydrolases"/>
    <property type="match status" value="1"/>
</dbReference>
<gene>
    <name evidence="3" type="primary">At5g45490</name>
    <name evidence="3" type="ORF">g.65463</name>
</gene>
<feature type="domain" description="NB-ARC" evidence="2">
    <location>
        <begin position="167"/>
        <end position="285"/>
    </location>
</feature>
<evidence type="ECO:0000313" key="3">
    <source>
        <dbReference type="EMBL" id="JAT56635.1"/>
    </source>
</evidence>
<organism evidence="3">
    <name type="scientific">Anthurium amnicola</name>
    <dbReference type="NCBI Taxonomy" id="1678845"/>
    <lineage>
        <taxon>Eukaryota</taxon>
        <taxon>Viridiplantae</taxon>
        <taxon>Streptophyta</taxon>
        <taxon>Embryophyta</taxon>
        <taxon>Tracheophyta</taxon>
        <taxon>Spermatophyta</taxon>
        <taxon>Magnoliopsida</taxon>
        <taxon>Liliopsida</taxon>
        <taxon>Araceae</taxon>
        <taxon>Pothoideae</taxon>
        <taxon>Potheae</taxon>
        <taxon>Anthurium</taxon>
    </lineage>
</organism>
<evidence type="ECO:0000256" key="1">
    <source>
        <dbReference type="SAM" id="MobiDB-lite"/>
    </source>
</evidence>
<reference evidence="3" key="1">
    <citation type="submission" date="2015-07" db="EMBL/GenBank/DDBJ databases">
        <title>Transcriptome Assembly of Anthurium amnicola.</title>
        <authorList>
            <person name="Suzuki J."/>
        </authorList>
    </citation>
    <scope>NUCLEOTIDE SEQUENCE</scope>
</reference>
<dbReference type="Pfam" id="PF00931">
    <property type="entry name" value="NB-ARC"/>
    <property type="match status" value="1"/>
</dbReference>
<feature type="region of interest" description="Disordered" evidence="1">
    <location>
        <begin position="394"/>
        <end position="415"/>
    </location>
</feature>
<protein>
    <submittedName>
        <fullName evidence="3">Putative disease resistance protein At5g45490</fullName>
    </submittedName>
</protein>
<dbReference type="GO" id="GO:0043531">
    <property type="term" value="F:ADP binding"/>
    <property type="evidence" value="ECO:0007669"/>
    <property type="project" value="InterPro"/>
</dbReference>
<name>A0A1D1YPS2_9ARAE</name>
<dbReference type="PANTHER" id="PTHR36766:SF30">
    <property type="entry name" value="TIR-NBS TYPE DISEASE RESISTANCE PROTEIN-RELATED"/>
    <property type="match status" value="1"/>
</dbReference>
<dbReference type="PANTHER" id="PTHR36766">
    <property type="entry name" value="PLANT BROAD-SPECTRUM MILDEW RESISTANCE PROTEIN RPW8"/>
    <property type="match status" value="1"/>
</dbReference>
<evidence type="ECO:0000259" key="2">
    <source>
        <dbReference type="Pfam" id="PF00931"/>
    </source>
</evidence>
<accession>A0A1D1YPS2</accession>
<dbReference type="InterPro" id="IPR002182">
    <property type="entry name" value="NB-ARC"/>
</dbReference>
<sequence>MAAEMVHLLLGKFTDSLREEDDSTILFLPRFQELKWELEKKISPTMPLDTNNLLRELLYDLNDVLVECRTSSRRQSEGRRGKCLVCYSPGESWFRYRTKKRLRLIKQRILSMDGAGGMANSGVNVTARGGKGVKGNGADLDRWTSPAVDVPKIHGFTDRAMEMESLLIEQGGEGFRALGVVGMGGVGKTTLAQMVFNSPLVKRHFCPRLWVCMSQTSLKGKDVRKETLERVLTSLGVEEDVICSIPESDSTSSQSLAVLTVMLHLQLRGKRYLIVFDDMWSTDEWYGGLDSKSPPESEWGDRLSYGLPKGDGGGVIVTGRMDATVKGMVGDGDTRLLLPLESKEACWSVFLDAYVKGGRAVGEPDLMAMQVEIMDKCRGLPLAARTMGEIMSEIMSSSGSSRGGGSSSTTSGSLE</sequence>
<proteinExistence type="predicted"/>
<dbReference type="InterPro" id="IPR027417">
    <property type="entry name" value="P-loop_NTPase"/>
</dbReference>
<dbReference type="EMBL" id="GDJX01011301">
    <property type="protein sequence ID" value="JAT56635.1"/>
    <property type="molecule type" value="Transcribed_RNA"/>
</dbReference>
<dbReference type="AlphaFoldDB" id="A0A1D1YPS2"/>